<evidence type="ECO:0000313" key="2">
    <source>
        <dbReference type="Proteomes" id="UP000545386"/>
    </source>
</evidence>
<sequence>MHPVGCDVLSADVDEGSYLRDNEVMLRRYDVCIVGVTASNLSWARRLLSARAGAKGETPALAVVSGLKAAAIDDLLSLGLADFIRLPLCYDELRARIQQLLVSRGGLRYGLQPAPSRVALQLNDVVQPLAASGVASSGTSRGFAAPAALPVAGANQPTSASHAPPMLSEDELCDTILQRTGLELDAYAVAAATRTATSKDSFRAAKGRVIERFERAYIAAALGSCSGNIALAARGAQKHRRAFWALMRKYQIDASVYRPDPSNNFSPDG</sequence>
<protein>
    <recommendedName>
        <fullName evidence="3">DNA binding HTH domain-containing protein</fullName>
    </recommendedName>
</protein>
<dbReference type="Gene3D" id="1.10.10.60">
    <property type="entry name" value="Homeodomain-like"/>
    <property type="match status" value="1"/>
</dbReference>
<gene>
    <name evidence="1" type="ORF">GTU67_09150</name>
</gene>
<comment type="caution">
    <text evidence="1">The sequence shown here is derived from an EMBL/GenBank/DDBJ whole genome shotgun (WGS) entry which is preliminary data.</text>
</comment>
<accession>A0A842HTE0</accession>
<dbReference type="Proteomes" id="UP000545386">
    <property type="component" value="Unassembled WGS sequence"/>
</dbReference>
<dbReference type="AlphaFoldDB" id="A0A842HTE0"/>
<reference evidence="1 2" key="1">
    <citation type="submission" date="2020-08" db="EMBL/GenBank/DDBJ databases">
        <title>Paraeoetvoesia sp. YC-7-48 draft genome sequence.</title>
        <authorList>
            <person name="Yao L."/>
        </authorList>
    </citation>
    <scope>NUCLEOTIDE SEQUENCE [LARGE SCALE GENOMIC DNA]</scope>
    <source>
        <strain evidence="2">YC-7-48</strain>
    </source>
</reference>
<name>A0A842HTE0_9BURK</name>
<evidence type="ECO:0000313" key="1">
    <source>
        <dbReference type="EMBL" id="MBC2770075.1"/>
    </source>
</evidence>
<keyword evidence="2" id="KW-1185">Reference proteome</keyword>
<dbReference type="EMBL" id="JACJUU010000006">
    <property type="protein sequence ID" value="MBC2770075.1"/>
    <property type="molecule type" value="Genomic_DNA"/>
</dbReference>
<dbReference type="SUPFAM" id="SSF46689">
    <property type="entry name" value="Homeodomain-like"/>
    <property type="match status" value="1"/>
</dbReference>
<dbReference type="InterPro" id="IPR009057">
    <property type="entry name" value="Homeodomain-like_sf"/>
</dbReference>
<proteinExistence type="predicted"/>
<evidence type="ECO:0008006" key="3">
    <source>
        <dbReference type="Google" id="ProtNLM"/>
    </source>
</evidence>
<organism evidence="1 2">
    <name type="scientific">Pusillimonas minor</name>
    <dbReference type="NCBI Taxonomy" id="2697024"/>
    <lineage>
        <taxon>Bacteria</taxon>
        <taxon>Pseudomonadati</taxon>
        <taxon>Pseudomonadota</taxon>
        <taxon>Betaproteobacteria</taxon>
        <taxon>Burkholderiales</taxon>
        <taxon>Alcaligenaceae</taxon>
        <taxon>Pusillimonas</taxon>
    </lineage>
</organism>